<sequence>MAGKLAVSIAISVLLSFLAWILLQLNHFLGAFLFISAVIIPQVVFRDYYREKPLRLAPFLAASLILMLLFRPPPVSGPNIYFGLYFATGCWEKEGDIWPLSEGELTYSCNEIAAYSTVRVSGVAWKSVSVELPLLGGFVTLYEPRGKADKAYRQATERLESKDYIKLAENYGTYSHTIKDALFVKGRECIYLMETRVLGGGLAVISARGPCRGVKGFALRRHGDYLWNASEPPIFKEYRFNWNSKDGVKIGRFTPVEWPKEWVKNTYDAICIELKGTGYVKRMEGKTGDCRWSLWTRGEKSHYLAIKGKEILVLSGKTEDVERTAEKVSPCGLKNSRKAEGKTPGEVLNLVVSALNRSSALKPAGEPALWAFAGEKLVDENLSVTVLVYGTQWQCNYARYLLDTGENTTSICIGREGYFVTVAIEGDAKSVSVVLSSIK</sequence>
<name>A0A7G2D570_9EURY</name>
<gene>
    <name evidence="2" type="ORF">TIRI35C_0519</name>
</gene>
<keyword evidence="1" id="KW-1133">Transmembrane helix</keyword>
<organism evidence="2 3">
    <name type="scientific">Thermococcus camini</name>
    <dbReference type="NCBI Taxonomy" id="2016373"/>
    <lineage>
        <taxon>Archaea</taxon>
        <taxon>Methanobacteriati</taxon>
        <taxon>Methanobacteriota</taxon>
        <taxon>Thermococci</taxon>
        <taxon>Thermococcales</taxon>
        <taxon>Thermococcaceae</taxon>
        <taxon>Thermococcus</taxon>
    </lineage>
</organism>
<feature type="transmembrane region" description="Helical" evidence="1">
    <location>
        <begin position="54"/>
        <end position="70"/>
    </location>
</feature>
<reference evidence="2 3" key="1">
    <citation type="submission" date="2020-09" db="EMBL/GenBank/DDBJ databases">
        <authorList>
            <person name="Courtine D."/>
        </authorList>
    </citation>
    <scope>NUCLEOTIDE SEQUENCE [LARGE SCALE GENOMIC DNA]</scope>
    <source>
        <strain evidence="2 3">IRI35c</strain>
    </source>
</reference>
<keyword evidence="3" id="KW-1185">Reference proteome</keyword>
<keyword evidence="1" id="KW-0812">Transmembrane</keyword>
<proteinExistence type="predicted"/>
<protein>
    <submittedName>
        <fullName evidence="2">Uncharacterized protein</fullName>
    </submittedName>
</protein>
<dbReference type="EMBL" id="LR881183">
    <property type="protein sequence ID" value="CAD5243673.1"/>
    <property type="molecule type" value="Genomic_DNA"/>
</dbReference>
<dbReference type="KEGG" id="tcq:TIRI35C_0519"/>
<feature type="transmembrane region" description="Helical" evidence="1">
    <location>
        <begin position="28"/>
        <end position="45"/>
    </location>
</feature>
<evidence type="ECO:0000256" key="1">
    <source>
        <dbReference type="SAM" id="Phobius"/>
    </source>
</evidence>
<dbReference type="AlphaFoldDB" id="A0A7G2D570"/>
<keyword evidence="1" id="KW-0472">Membrane</keyword>
<accession>A0A7G2D570</accession>
<dbReference type="GeneID" id="58918254"/>
<dbReference type="RefSeq" id="WP_188201618.1">
    <property type="nucleotide sequence ID" value="NZ_LR881183.1"/>
</dbReference>
<dbReference type="Proteomes" id="UP000516304">
    <property type="component" value="Chromosome TIRI35C"/>
</dbReference>
<feature type="transmembrane region" description="Helical" evidence="1">
    <location>
        <begin position="5"/>
        <end position="22"/>
    </location>
</feature>
<evidence type="ECO:0000313" key="2">
    <source>
        <dbReference type="EMBL" id="CAD5243673.1"/>
    </source>
</evidence>
<evidence type="ECO:0000313" key="3">
    <source>
        <dbReference type="Proteomes" id="UP000516304"/>
    </source>
</evidence>